<dbReference type="KEGG" id="fwa:DCMF_09580"/>
<dbReference type="SUPFAM" id="SSF143631">
    <property type="entry name" value="ApbE-like"/>
    <property type="match status" value="1"/>
</dbReference>
<proteinExistence type="predicted"/>
<sequence>MDQMKYRMLRPGQVLVDYGPITMVISANKEGCPYHTAAVAGAESAIDYFEDLVKFLEIARMPVGRLRPERDGCYPEILQKMISSVRLLEQPDFTPMAAVAGCFSDLVVRRTVDAGADRIFVNNGGDIALFLGNEDQPIRVGILRDLAEGIVTQVVSIGPGDGISGVATSGFGGRSLTKGVASAVTILAENSGLADAAATAVANATDCSDPAVIRCFAQDLDYHTDIFGHIVTKEVRKLSRPSIQAAVTNGLKYAQQLYAQEMIKGALIFVQGAIGVWPPDLEESLITLKKSN</sequence>
<gene>
    <name evidence="1" type="ORF">DCMF_09580</name>
</gene>
<name>A0A3G1KR88_FORW1</name>
<accession>A0A3G1KR88</accession>
<dbReference type="EMBL" id="CP017634">
    <property type="protein sequence ID" value="ATW24992.1"/>
    <property type="molecule type" value="Genomic_DNA"/>
</dbReference>
<dbReference type="RefSeq" id="WP_148134231.1">
    <property type="nucleotide sequence ID" value="NZ_CP017634.1"/>
</dbReference>
<organism evidence="1 2">
    <name type="scientific">Formimonas warabiya</name>
    <dbReference type="NCBI Taxonomy" id="1761012"/>
    <lineage>
        <taxon>Bacteria</taxon>
        <taxon>Bacillati</taxon>
        <taxon>Bacillota</taxon>
        <taxon>Clostridia</taxon>
        <taxon>Eubacteriales</taxon>
        <taxon>Peptococcaceae</taxon>
        <taxon>Candidatus Formimonas</taxon>
    </lineage>
</organism>
<protein>
    <submittedName>
        <fullName evidence="1">Uncharacterized protein</fullName>
    </submittedName>
</protein>
<dbReference type="Gene3D" id="3.10.520.10">
    <property type="entry name" value="ApbE-like domains"/>
    <property type="match status" value="1"/>
</dbReference>
<dbReference type="OrthoDB" id="9814719at2"/>
<dbReference type="Proteomes" id="UP000323521">
    <property type="component" value="Chromosome"/>
</dbReference>
<evidence type="ECO:0000313" key="1">
    <source>
        <dbReference type="EMBL" id="ATW24992.1"/>
    </source>
</evidence>
<reference evidence="1 2" key="1">
    <citation type="submission" date="2016-10" db="EMBL/GenBank/DDBJ databases">
        <title>Complete Genome Sequence of Peptococcaceae strain DCMF.</title>
        <authorList>
            <person name="Edwards R.J."/>
            <person name="Holland S.I."/>
            <person name="Deshpande N.P."/>
            <person name="Wong Y.K."/>
            <person name="Ertan H."/>
            <person name="Manefield M."/>
            <person name="Russell T.L."/>
            <person name="Lee M.J."/>
        </authorList>
    </citation>
    <scope>NUCLEOTIDE SEQUENCE [LARGE SCALE GENOMIC DNA]</scope>
    <source>
        <strain evidence="1 2">DCMF</strain>
    </source>
</reference>
<evidence type="ECO:0000313" key="2">
    <source>
        <dbReference type="Proteomes" id="UP000323521"/>
    </source>
</evidence>
<dbReference type="AlphaFoldDB" id="A0A3G1KR88"/>
<dbReference type="InterPro" id="IPR003374">
    <property type="entry name" value="ApbE-like_sf"/>
</dbReference>
<keyword evidence="2" id="KW-1185">Reference proteome</keyword>